<dbReference type="EMBL" id="QJUL01000008">
    <property type="protein sequence ID" value="TBU95470.1"/>
    <property type="molecule type" value="Genomic_DNA"/>
</dbReference>
<accession>A0A4Q9R622</accession>
<keyword evidence="1" id="KW-0812">Transmembrane</keyword>
<gene>
    <name evidence="2" type="ORF">DNK44_07890</name>
</gene>
<evidence type="ECO:0000313" key="2">
    <source>
        <dbReference type="EMBL" id="TBU95470.1"/>
    </source>
</evidence>
<keyword evidence="1" id="KW-1133">Transmembrane helix</keyword>
<protein>
    <submittedName>
        <fullName evidence="2">Uncharacterized protein</fullName>
    </submittedName>
</protein>
<dbReference type="OrthoDB" id="7029786at2"/>
<feature type="transmembrane region" description="Helical" evidence="1">
    <location>
        <begin position="36"/>
        <end position="55"/>
    </location>
</feature>
<dbReference type="AlphaFoldDB" id="A0A4Q9R622"/>
<dbReference type="RefSeq" id="WP_131197712.1">
    <property type="nucleotide sequence ID" value="NZ_QJUL01000008.1"/>
</dbReference>
<comment type="caution">
    <text evidence="2">The sequence shown here is derived from an EMBL/GenBank/DDBJ whole genome shotgun (WGS) entry which is preliminary data.</text>
</comment>
<feature type="transmembrane region" description="Helical" evidence="1">
    <location>
        <begin position="6"/>
        <end position="24"/>
    </location>
</feature>
<evidence type="ECO:0000313" key="3">
    <source>
        <dbReference type="Proteomes" id="UP000293172"/>
    </source>
</evidence>
<organism evidence="2 3">
    <name type="scientific">Phytopseudomonas dryadis</name>
    <dbReference type="NCBI Taxonomy" id="2487520"/>
    <lineage>
        <taxon>Bacteria</taxon>
        <taxon>Pseudomonadati</taxon>
        <taxon>Pseudomonadota</taxon>
        <taxon>Gammaproteobacteria</taxon>
        <taxon>Pseudomonadales</taxon>
        <taxon>Pseudomonadaceae</taxon>
        <taxon>Phytopseudomonas</taxon>
    </lineage>
</organism>
<dbReference type="Proteomes" id="UP000293172">
    <property type="component" value="Unassembled WGS sequence"/>
</dbReference>
<name>A0A4Q9R622_9GAMM</name>
<proteinExistence type="predicted"/>
<sequence length="202" mass="24098">MLAVAFFLALLIYLLLSFFIAKWASRLARRFGWRGWSLGIPAFVVMLGLVFWDWIPMEVTYRYYCNNKAGFTQYKTIEQWREENPDAWEVLVQNDGIPREIGAKNDYYYTLNQRFLLSVSKERKNFHVLEERQVVLDALLDEALVEFTTYRTDFSSLGEGTKKISDYKFWMYKRSCANYDEKVRDQWGEFNKYVWSIKDAGK</sequence>
<keyword evidence="1" id="KW-0472">Membrane</keyword>
<evidence type="ECO:0000256" key="1">
    <source>
        <dbReference type="SAM" id="Phobius"/>
    </source>
</evidence>
<reference evidence="2 3" key="1">
    <citation type="submission" date="2018-06" db="EMBL/GenBank/DDBJ databases">
        <title>Three novel Pseudomonas species isolated from symptomatic oak.</title>
        <authorList>
            <person name="Bueno-Gonzalez V."/>
            <person name="Brady C."/>
        </authorList>
    </citation>
    <scope>NUCLEOTIDE SEQUENCE [LARGE SCALE GENOMIC DNA]</scope>
    <source>
        <strain evidence="2 3">P6B</strain>
    </source>
</reference>